<dbReference type="EMBL" id="CP003360">
    <property type="protein sequence ID" value="AFM28140.1"/>
    <property type="molecule type" value="Genomic_DNA"/>
</dbReference>
<sequence>MSGSDVRFEKVTVDDQVIWDRPEFVIRTYSNLDKPYLDPHGGSISAEFRAPRRKVELRLVVINEMQEKEIVSSKLDNSLGHCSFTATYRKGKLVCSDCLNYLD</sequence>
<dbReference type="STRING" id="706587.Desti_4406"/>
<protein>
    <submittedName>
        <fullName evidence="1">Uncharacterized protein</fullName>
    </submittedName>
</protein>
<name>I4CBU7_DESTA</name>
<dbReference type="AlphaFoldDB" id="I4CBU7"/>
<evidence type="ECO:0000313" key="1">
    <source>
        <dbReference type="EMBL" id="AFM27038.1"/>
    </source>
</evidence>
<gene>
    <name evidence="1" type="ordered locus">Desti_4406</name>
    <name evidence="2" type="ordered locus">Desti_5559</name>
</gene>
<dbReference type="KEGG" id="dti:Desti_5559"/>
<evidence type="ECO:0000313" key="2">
    <source>
        <dbReference type="EMBL" id="AFM28140.1"/>
    </source>
</evidence>
<reference evidence="1" key="2">
    <citation type="submission" date="2012-06" db="EMBL/GenBank/DDBJ databases">
        <title>Complete sequence of chromosome of Desulfomonile tiedjei DSM 6799.</title>
        <authorList>
            <consortium name="US DOE Joint Genome Institute (JGI-PGF)"/>
            <person name="Lucas S."/>
            <person name="Copeland A."/>
            <person name="Lapidus A."/>
            <person name="Glavina del Rio T."/>
            <person name="Dalin E."/>
            <person name="Tice H."/>
            <person name="Bruce D."/>
            <person name="Goodwin L."/>
            <person name="Pitluck S."/>
            <person name="Peters L."/>
            <person name="Ovchinnikova G."/>
            <person name="Zeytun A."/>
            <person name="Lu M."/>
            <person name="Kyrpides N."/>
            <person name="Mavromatis K."/>
            <person name="Ivanova N."/>
            <person name="Brettin T."/>
            <person name="Detter J.C."/>
            <person name="Han C."/>
            <person name="Larimer F."/>
            <person name="Land M."/>
            <person name="Hauser L."/>
            <person name="Markowitz V."/>
            <person name="Cheng J.-F."/>
            <person name="Hugenholtz P."/>
            <person name="Woyke T."/>
            <person name="Wu D."/>
            <person name="Spring S."/>
            <person name="Schroeder M."/>
            <person name="Brambilla E."/>
            <person name="Klenk H.-P."/>
            <person name="Eisen J.A."/>
        </authorList>
    </citation>
    <scope>NUCLEOTIDE SEQUENCE</scope>
    <source>
        <strain evidence="1">DSM 6799</strain>
    </source>
</reference>
<dbReference type="EMBL" id="CP003360">
    <property type="protein sequence ID" value="AFM27038.1"/>
    <property type="molecule type" value="Genomic_DNA"/>
</dbReference>
<evidence type="ECO:0000313" key="3">
    <source>
        <dbReference type="Proteomes" id="UP000006055"/>
    </source>
</evidence>
<dbReference type="KEGG" id="dti:Desti_4406"/>
<dbReference type="RefSeq" id="WP_014812156.1">
    <property type="nucleotide sequence ID" value="NC_018025.1"/>
</dbReference>
<dbReference type="Proteomes" id="UP000006055">
    <property type="component" value="Chromosome"/>
</dbReference>
<keyword evidence="3" id="KW-1185">Reference proteome</keyword>
<accession>I4CBU7</accession>
<organism evidence="1 3">
    <name type="scientific">Desulfomonile tiedjei (strain ATCC 49306 / DSM 6799 / DCB-1)</name>
    <dbReference type="NCBI Taxonomy" id="706587"/>
    <lineage>
        <taxon>Bacteria</taxon>
        <taxon>Pseudomonadati</taxon>
        <taxon>Thermodesulfobacteriota</taxon>
        <taxon>Desulfomonilia</taxon>
        <taxon>Desulfomonilales</taxon>
        <taxon>Desulfomonilaceae</taxon>
        <taxon>Desulfomonile</taxon>
    </lineage>
</organism>
<dbReference type="HOGENOM" id="CLU_2259267_0_0_7"/>
<proteinExistence type="predicted"/>
<reference evidence="3" key="1">
    <citation type="submission" date="2012-06" db="EMBL/GenBank/DDBJ databases">
        <title>Complete sequence of chromosome of Desulfomonile tiedjei DSM 6799.</title>
        <authorList>
            <person name="Lucas S."/>
            <person name="Copeland A."/>
            <person name="Lapidus A."/>
            <person name="Glavina del Rio T."/>
            <person name="Dalin E."/>
            <person name="Tice H."/>
            <person name="Bruce D."/>
            <person name="Goodwin L."/>
            <person name="Pitluck S."/>
            <person name="Peters L."/>
            <person name="Ovchinnikova G."/>
            <person name="Zeytun A."/>
            <person name="Lu M."/>
            <person name="Kyrpides N."/>
            <person name="Mavromatis K."/>
            <person name="Ivanova N."/>
            <person name="Brettin T."/>
            <person name="Detter J.C."/>
            <person name="Han C."/>
            <person name="Larimer F."/>
            <person name="Land M."/>
            <person name="Hauser L."/>
            <person name="Markowitz V."/>
            <person name="Cheng J.-F."/>
            <person name="Hugenholtz P."/>
            <person name="Woyke T."/>
            <person name="Wu D."/>
            <person name="Spring S."/>
            <person name="Schroeder M."/>
            <person name="Brambilla E."/>
            <person name="Klenk H.-P."/>
            <person name="Eisen J.A."/>
        </authorList>
    </citation>
    <scope>NUCLEOTIDE SEQUENCE [LARGE SCALE GENOMIC DNA]</scope>
    <source>
        <strain evidence="3">ATCC 49306 / DSM 6799 / DCB-1</strain>
    </source>
</reference>